<keyword evidence="4" id="KW-1185">Reference proteome</keyword>
<accession>A0ABU1GQS2</accession>
<reference evidence="3 4" key="1">
    <citation type="submission" date="2023-04" db="EMBL/GenBank/DDBJ databases">
        <title>A long-awaited taxogenomic arrangement of the family Halomonadaceae.</title>
        <authorList>
            <person name="De La Haba R."/>
            <person name="Chuvochina M."/>
            <person name="Wittouck S."/>
            <person name="Arahal D.R."/>
            <person name="Sanchez-Porro C."/>
            <person name="Hugenholtz P."/>
            <person name="Ventosa A."/>
        </authorList>
    </citation>
    <scope>NUCLEOTIDE SEQUENCE [LARGE SCALE GENOMIC DNA]</scope>
    <source>
        <strain evidence="3 4">DSM 17332</strain>
    </source>
</reference>
<dbReference type="InterPro" id="IPR048126">
    <property type="entry name" value="Toxin_VasX"/>
</dbReference>
<organism evidence="3 4">
    <name type="scientific">Halomonas mongoliensis</name>
    <dbReference type="NCBI Taxonomy" id="321265"/>
    <lineage>
        <taxon>Bacteria</taxon>
        <taxon>Pseudomonadati</taxon>
        <taxon>Pseudomonadota</taxon>
        <taxon>Gammaproteobacteria</taxon>
        <taxon>Oceanospirillales</taxon>
        <taxon>Halomonadaceae</taxon>
        <taxon>Halomonas</taxon>
    </lineage>
</organism>
<feature type="domain" description="Toxin VasX N-terminal region" evidence="2">
    <location>
        <begin position="26"/>
        <end position="207"/>
    </location>
</feature>
<dbReference type="InterPro" id="IPR046864">
    <property type="entry name" value="VasX_N"/>
</dbReference>
<proteinExistence type="predicted"/>
<keyword evidence="1" id="KW-0175">Coiled coil</keyword>
<sequence>MTTPNPATANASARSQGCAGVGPDDCRYCMRQGLPILPVRYAICQVDENPDVPALPEERIGELYPRDAEGNRVAVDLATLIDEEGQAVSGQERKNRYILRKLRGGFLYVYDEGNDRWYAYQVTDTAELLQFRPGEPPEEVTPPTFACHEKAHRASASLITLPDAATTGTAWLAFVESPWSEAFWEQVAADAEWRERHMQRFDVEAWLDDGQAEYAFPQAEIATLVPEYLSAGQDADPLSCSAARSQLNGHCLAPRLEATGSEFNDLQAAMNARIADNRDLEGRADQGVMLAIKDEVGILEELNDYRHRPIEALRVHQAADEKRPREAQWLASVTKLREALEEQAEKEIKELDSDLAEEIAAEREPLEEETQQFEAHWKNRIDNAADDQKRQQLQLIYEHDKRLAGAPGGLVGFDSVHEIAQPQRVARYRELLRRRTRKIESVNNRLGKVLAELHEYYDDKKREEIEERLQPLQNALDAIVPRMDADYAQWLMHGLRDALDRYDHLSPRYGERVTEIVGNALRGGVLSASSKWAWEHLLTQLNDAENPIVRAYFHNHRETAEAFVADALALGEGTAFFGEVKLKDWFNLLKGLRDVANSGRSLAEFEASRRALSDLGTTILGAAGALLG</sequence>
<name>A0ABU1GQS2_9GAMM</name>
<evidence type="ECO:0000256" key="1">
    <source>
        <dbReference type="SAM" id="Coils"/>
    </source>
</evidence>
<evidence type="ECO:0000313" key="4">
    <source>
        <dbReference type="Proteomes" id="UP001252270"/>
    </source>
</evidence>
<dbReference type="RefSeq" id="WP_309637692.1">
    <property type="nucleotide sequence ID" value="NZ_JARWAL010000028.1"/>
</dbReference>
<feature type="non-terminal residue" evidence="3">
    <location>
        <position position="628"/>
    </location>
</feature>
<feature type="coiled-coil region" evidence="1">
    <location>
        <begin position="330"/>
        <end position="361"/>
    </location>
</feature>
<dbReference type="Pfam" id="PF20249">
    <property type="entry name" value="VasX_N"/>
    <property type="match status" value="1"/>
</dbReference>
<dbReference type="EMBL" id="JARWAL010000028">
    <property type="protein sequence ID" value="MDR5894397.1"/>
    <property type="molecule type" value="Genomic_DNA"/>
</dbReference>
<evidence type="ECO:0000259" key="2">
    <source>
        <dbReference type="Pfam" id="PF20249"/>
    </source>
</evidence>
<dbReference type="Proteomes" id="UP001252270">
    <property type="component" value="Unassembled WGS sequence"/>
</dbReference>
<dbReference type="CDD" id="cd20707">
    <property type="entry name" value="MIX_III"/>
    <property type="match status" value="1"/>
</dbReference>
<protein>
    <submittedName>
        <fullName evidence="3">T6SS effector BTH_I2691 family protein</fullName>
    </submittedName>
</protein>
<gene>
    <name evidence="3" type="ORF">QC820_16530</name>
</gene>
<evidence type="ECO:0000313" key="3">
    <source>
        <dbReference type="EMBL" id="MDR5894397.1"/>
    </source>
</evidence>
<dbReference type="NCBIfam" id="NF041559">
    <property type="entry name" value="BTH_I2691_fam"/>
    <property type="match status" value="1"/>
</dbReference>
<comment type="caution">
    <text evidence="3">The sequence shown here is derived from an EMBL/GenBank/DDBJ whole genome shotgun (WGS) entry which is preliminary data.</text>
</comment>